<proteinExistence type="inferred from homology"/>
<sequence>MSNGSKWLFTDLKQELEREPLHIQGIFPEWLSGTLFRNGPAKFMESHLFDGLAMIHKFAIDHGCVTYSNRFLRTPAYDRAMTNGQTLSGFASPSSSGAKGYNANVSVTRIDHHFAALTESPDIVAFDPCSLGTIGVLPYEDDLPAHYTTAHPHYDFRRKSLFNFTVQFGRTCSYHVYGMPDGTRRRKLIGTVETTAPAYMHSFAMTENYIVLVEFPLIFNPLELMQGEKSIADSMHWMPERGTRFLVVGKNSGKLERVFESDSCFSFHLINAYEKQGDIFIDACAMKKISMGSINPGHLSESAYNPSNQPAMLRFRLSPGKTVAAVERLSEETMEFPGIHYRWSNAAEYRYAYGTSTNRNRPESIENQLVKVDTHFGTAKTWFQEGHYPGEPVFVATPHASSEDDGVILSVVLDGDGGSSYLLALDAVTFEELGRAVVPHHIPYGFHGLYTNELFNEEEGG</sequence>
<keyword evidence="6" id="KW-0223">Dioxygenase</keyword>
<comment type="similarity">
    <text evidence="2">Belongs to the carotenoid oxygenase family.</text>
</comment>
<gene>
    <name evidence="6" type="ORF">J21TS3_07520</name>
</gene>
<dbReference type="Pfam" id="PF03055">
    <property type="entry name" value="RPE65"/>
    <property type="match status" value="1"/>
</dbReference>
<keyword evidence="7" id="KW-1185">Reference proteome</keyword>
<keyword evidence="4" id="KW-0560">Oxidoreductase</keyword>
<evidence type="ECO:0000256" key="2">
    <source>
        <dbReference type="ARBA" id="ARBA00006787"/>
    </source>
</evidence>
<reference evidence="6 7" key="1">
    <citation type="submission" date="2021-03" db="EMBL/GenBank/DDBJ databases">
        <title>Antimicrobial resistance genes in bacteria isolated from Japanese honey, and their potential for conferring macrolide and lincosamide resistance in the American foulbrood pathogen Paenibacillus larvae.</title>
        <authorList>
            <person name="Okamoto M."/>
            <person name="Kumagai M."/>
            <person name="Kanamori H."/>
            <person name="Takamatsu D."/>
        </authorList>
    </citation>
    <scope>NUCLEOTIDE SEQUENCE [LARGE SCALE GENOMIC DNA]</scope>
    <source>
        <strain evidence="6 7">J21TS3</strain>
    </source>
</reference>
<protein>
    <submittedName>
        <fullName evidence="6">15,15' beta carotene dioxygenase</fullName>
    </submittedName>
</protein>
<dbReference type="InterPro" id="IPR004294">
    <property type="entry name" value="Carotenoid_Oase"/>
</dbReference>
<dbReference type="Proteomes" id="UP000680638">
    <property type="component" value="Unassembled WGS sequence"/>
</dbReference>
<dbReference type="RefSeq" id="WP_036714080.1">
    <property type="nucleotide sequence ID" value="NZ_BORW01000002.1"/>
</dbReference>
<name>A0ABQ4LRN4_9BACL</name>
<evidence type="ECO:0000256" key="5">
    <source>
        <dbReference type="ARBA" id="ARBA00023004"/>
    </source>
</evidence>
<comment type="caution">
    <text evidence="6">The sequence shown here is derived from an EMBL/GenBank/DDBJ whole genome shotgun (WGS) entry which is preliminary data.</text>
</comment>
<keyword evidence="3" id="KW-0479">Metal-binding</keyword>
<dbReference type="EMBL" id="BORW01000002">
    <property type="protein sequence ID" value="GIO65931.1"/>
    <property type="molecule type" value="Genomic_DNA"/>
</dbReference>
<evidence type="ECO:0000256" key="4">
    <source>
        <dbReference type="ARBA" id="ARBA00023002"/>
    </source>
</evidence>
<dbReference type="PANTHER" id="PTHR10543">
    <property type="entry name" value="BETA-CAROTENE DIOXYGENASE"/>
    <property type="match status" value="1"/>
</dbReference>
<dbReference type="GO" id="GO:0051213">
    <property type="term" value="F:dioxygenase activity"/>
    <property type="evidence" value="ECO:0007669"/>
    <property type="project" value="UniProtKB-KW"/>
</dbReference>
<accession>A0ABQ4LRN4</accession>
<keyword evidence="5" id="KW-0408">Iron</keyword>
<evidence type="ECO:0000256" key="1">
    <source>
        <dbReference type="ARBA" id="ARBA00001954"/>
    </source>
</evidence>
<evidence type="ECO:0000313" key="7">
    <source>
        <dbReference type="Proteomes" id="UP000680638"/>
    </source>
</evidence>
<dbReference type="PANTHER" id="PTHR10543:SF24">
    <property type="entry name" value="CAROTENOID ISOMEROOXYGENASE"/>
    <property type="match status" value="1"/>
</dbReference>
<evidence type="ECO:0000313" key="6">
    <source>
        <dbReference type="EMBL" id="GIO65931.1"/>
    </source>
</evidence>
<evidence type="ECO:0000256" key="3">
    <source>
        <dbReference type="ARBA" id="ARBA00022723"/>
    </source>
</evidence>
<comment type="cofactor">
    <cofactor evidence="1">
        <name>Fe(2+)</name>
        <dbReference type="ChEBI" id="CHEBI:29033"/>
    </cofactor>
</comment>
<organism evidence="6 7">
    <name type="scientific">Paenibacillus cookii</name>
    <dbReference type="NCBI Taxonomy" id="157839"/>
    <lineage>
        <taxon>Bacteria</taxon>
        <taxon>Bacillati</taxon>
        <taxon>Bacillota</taxon>
        <taxon>Bacilli</taxon>
        <taxon>Bacillales</taxon>
        <taxon>Paenibacillaceae</taxon>
        <taxon>Paenibacillus</taxon>
    </lineage>
</organism>